<dbReference type="SUPFAM" id="SSF51695">
    <property type="entry name" value="PLC-like phosphodiesterases"/>
    <property type="match status" value="1"/>
</dbReference>
<name>A0A4Q1BLW2_TREME</name>
<dbReference type="FunCoup" id="A0A4Q1BLW2">
    <property type="interactions" value="76"/>
</dbReference>
<dbReference type="InterPro" id="IPR030395">
    <property type="entry name" value="GP_PDE_dom"/>
</dbReference>
<feature type="compositionally biased region" description="Low complexity" evidence="1">
    <location>
        <begin position="17"/>
        <end position="29"/>
    </location>
</feature>
<keyword evidence="4" id="KW-1185">Reference proteome</keyword>
<dbReference type="VEuPathDB" id="FungiDB:TREMEDRAFT_34209"/>
<dbReference type="OMA" id="ECSWEYL"/>
<dbReference type="Pfam" id="PF03009">
    <property type="entry name" value="GDPD"/>
    <property type="match status" value="1"/>
</dbReference>
<dbReference type="AlphaFoldDB" id="A0A4Q1BLW2"/>
<dbReference type="Gene3D" id="3.20.20.190">
    <property type="entry name" value="Phosphatidylinositol (PI) phosphodiesterase"/>
    <property type="match status" value="1"/>
</dbReference>
<feature type="region of interest" description="Disordered" evidence="1">
    <location>
        <begin position="1"/>
        <end position="29"/>
    </location>
</feature>
<dbReference type="OrthoDB" id="1058301at2759"/>
<evidence type="ECO:0000313" key="4">
    <source>
        <dbReference type="Proteomes" id="UP000289152"/>
    </source>
</evidence>
<dbReference type="PANTHER" id="PTHR43805:SF1">
    <property type="entry name" value="GP-PDE DOMAIN-CONTAINING PROTEIN"/>
    <property type="match status" value="1"/>
</dbReference>
<dbReference type="STRING" id="5217.A0A4Q1BLW2"/>
<evidence type="ECO:0000256" key="1">
    <source>
        <dbReference type="SAM" id="MobiDB-lite"/>
    </source>
</evidence>
<gene>
    <name evidence="3" type="ORF">M231_03967</name>
</gene>
<evidence type="ECO:0000259" key="2">
    <source>
        <dbReference type="PROSITE" id="PS51704"/>
    </source>
</evidence>
<reference evidence="3 4" key="1">
    <citation type="submission" date="2016-06" db="EMBL/GenBank/DDBJ databases">
        <title>Evolution of pathogenesis and genome organization in the Tremellales.</title>
        <authorList>
            <person name="Cuomo C."/>
            <person name="Litvintseva A."/>
            <person name="Heitman J."/>
            <person name="Chen Y."/>
            <person name="Sun S."/>
            <person name="Springer D."/>
            <person name="Dromer F."/>
            <person name="Young S."/>
            <person name="Zeng Q."/>
            <person name="Chapman S."/>
            <person name="Gujja S."/>
            <person name="Saif S."/>
            <person name="Birren B."/>
        </authorList>
    </citation>
    <scope>NUCLEOTIDE SEQUENCE [LARGE SCALE GENOMIC DNA]</scope>
    <source>
        <strain evidence="3 4">ATCC 28783</strain>
    </source>
</reference>
<proteinExistence type="predicted"/>
<dbReference type="InParanoid" id="A0A4Q1BLW2"/>
<dbReference type="PROSITE" id="PS51704">
    <property type="entry name" value="GP_PDE"/>
    <property type="match status" value="1"/>
</dbReference>
<feature type="domain" description="GP-PDE" evidence="2">
    <location>
        <begin position="62"/>
        <end position="305"/>
    </location>
</feature>
<dbReference type="GO" id="GO:0008081">
    <property type="term" value="F:phosphoric diester hydrolase activity"/>
    <property type="evidence" value="ECO:0007669"/>
    <property type="project" value="InterPro"/>
</dbReference>
<evidence type="ECO:0000313" key="3">
    <source>
        <dbReference type="EMBL" id="RXK38791.1"/>
    </source>
</evidence>
<dbReference type="CDD" id="cd08570">
    <property type="entry name" value="GDPD_YPL206cp_fungi"/>
    <property type="match status" value="1"/>
</dbReference>
<dbReference type="Proteomes" id="UP000289152">
    <property type="component" value="Unassembled WGS sequence"/>
</dbReference>
<organism evidence="3 4">
    <name type="scientific">Tremella mesenterica</name>
    <name type="common">Jelly fungus</name>
    <dbReference type="NCBI Taxonomy" id="5217"/>
    <lineage>
        <taxon>Eukaryota</taxon>
        <taxon>Fungi</taxon>
        <taxon>Dikarya</taxon>
        <taxon>Basidiomycota</taxon>
        <taxon>Agaricomycotina</taxon>
        <taxon>Tremellomycetes</taxon>
        <taxon>Tremellales</taxon>
        <taxon>Tremellaceae</taxon>
        <taxon>Tremella</taxon>
    </lineage>
</organism>
<accession>A0A4Q1BLW2</accession>
<sequence>MTTQINAVRPPLSRGNSLSTPALSPSASTDVSPILSQIVSPPLNPNESLDIDLPITADVALPECWGHRGASATYPENTKASFIEAIKAGADGLETAVDIHAALDDVLVLFHDPNLERTTNGKGKINNLPWDGVLEQVRTTKAPHQPIPLFREVLEILVNPENRHVKLNIDCKVDTEPVRLFTLMKAVIESFPGWTTLIAPRLILGIWHPRFIEPAATILPFLPRYAISMSIHEARSYFLPHCQGLSLHFPALASADGQRLLEQCRDSGKAVCVWTVNDEEEMKECVRWGVQSVITDKPDLWRKLRAEILADREKALAFSWKSVIRPWTKRRYWAFDHLNEARKETEYLESHAGKMSDVVVPDISLRVARPADVL</sequence>
<comment type="caution">
    <text evidence="3">The sequence shown here is derived from an EMBL/GenBank/DDBJ whole genome shotgun (WGS) entry which is preliminary data.</text>
</comment>
<dbReference type="InterPro" id="IPR017946">
    <property type="entry name" value="PLC-like_Pdiesterase_TIM-brl"/>
</dbReference>
<dbReference type="PANTHER" id="PTHR43805">
    <property type="entry name" value="GLYCEROPHOSPHORYL DIESTER PHOSPHODIESTERASE"/>
    <property type="match status" value="1"/>
</dbReference>
<dbReference type="GO" id="GO:0006629">
    <property type="term" value="P:lipid metabolic process"/>
    <property type="evidence" value="ECO:0007669"/>
    <property type="project" value="InterPro"/>
</dbReference>
<protein>
    <recommendedName>
        <fullName evidence="2">GP-PDE domain-containing protein</fullName>
    </recommendedName>
</protein>
<dbReference type="EMBL" id="SDIL01000042">
    <property type="protein sequence ID" value="RXK38791.1"/>
    <property type="molecule type" value="Genomic_DNA"/>
</dbReference>